<keyword evidence="1" id="KW-1133">Transmembrane helix</keyword>
<evidence type="ECO:0000313" key="3">
    <source>
        <dbReference type="Proteomes" id="UP000811255"/>
    </source>
</evidence>
<accession>A0ABS5W000</accession>
<reference evidence="2 3" key="1">
    <citation type="submission" date="2021-05" db="EMBL/GenBank/DDBJ databases">
        <title>Croceibacterium sp. LX-88 genome sequence.</title>
        <authorList>
            <person name="Luo X."/>
        </authorList>
    </citation>
    <scope>NUCLEOTIDE SEQUENCE [LARGE SCALE GENOMIC DNA]</scope>
    <source>
        <strain evidence="2 3">LX-88</strain>
    </source>
</reference>
<evidence type="ECO:0000313" key="2">
    <source>
        <dbReference type="EMBL" id="MBT2132781.1"/>
    </source>
</evidence>
<sequence>MIFVIVGIVAAVLIALDARKNIRLGSATTLFGTYSKVERPTAFRIICGVKLLMSVTLLGLASILIVRNSA</sequence>
<comment type="caution">
    <text evidence="2">The sequence shown here is derived from an EMBL/GenBank/DDBJ whole genome shotgun (WGS) entry which is preliminary data.</text>
</comment>
<dbReference type="Proteomes" id="UP000811255">
    <property type="component" value="Unassembled WGS sequence"/>
</dbReference>
<dbReference type="RefSeq" id="WP_214533875.1">
    <property type="nucleotide sequence ID" value="NZ_JAHFVK010000001.1"/>
</dbReference>
<proteinExistence type="predicted"/>
<organism evidence="2 3">
    <name type="scientific">Croceibacterium selenioxidans</name>
    <dbReference type="NCBI Taxonomy" id="2838833"/>
    <lineage>
        <taxon>Bacteria</taxon>
        <taxon>Pseudomonadati</taxon>
        <taxon>Pseudomonadota</taxon>
        <taxon>Alphaproteobacteria</taxon>
        <taxon>Sphingomonadales</taxon>
        <taxon>Erythrobacteraceae</taxon>
        <taxon>Croceibacterium</taxon>
    </lineage>
</organism>
<keyword evidence="1" id="KW-0472">Membrane</keyword>
<feature type="transmembrane region" description="Helical" evidence="1">
    <location>
        <begin position="42"/>
        <end position="66"/>
    </location>
</feature>
<protein>
    <recommendedName>
        <fullName evidence="4">HIG1 domain-containing protein</fullName>
    </recommendedName>
</protein>
<dbReference type="EMBL" id="JAHFVK010000001">
    <property type="protein sequence ID" value="MBT2132781.1"/>
    <property type="molecule type" value="Genomic_DNA"/>
</dbReference>
<evidence type="ECO:0000256" key="1">
    <source>
        <dbReference type="SAM" id="Phobius"/>
    </source>
</evidence>
<name>A0ABS5W000_9SPHN</name>
<keyword evidence="1" id="KW-0812">Transmembrane</keyword>
<gene>
    <name evidence="2" type="ORF">KK137_00410</name>
</gene>
<keyword evidence="3" id="KW-1185">Reference proteome</keyword>
<evidence type="ECO:0008006" key="4">
    <source>
        <dbReference type="Google" id="ProtNLM"/>
    </source>
</evidence>